<dbReference type="InterPro" id="IPR037401">
    <property type="entry name" value="SnoaL-like"/>
</dbReference>
<dbReference type="STRING" id="260084.SAMN02927928_0709"/>
<name>A0A1G4PVX2_9CAUL</name>
<sequence length="125" mass="13968">MSIDPKAFAEDWAAAWNAHDIERVLAHFHEDATFTSPFARRIRPDSGGRLQGKAEIREYWRAGIKAIPDLRFTVEAVFAGVDHIVILYMNQAGVRVSEILRLKDDRVIEGHGTYPPDVVNPTGAA</sequence>
<accession>A0A1G4PVX2</accession>
<evidence type="ECO:0000313" key="2">
    <source>
        <dbReference type="EMBL" id="SCW36463.1"/>
    </source>
</evidence>
<evidence type="ECO:0000313" key="3">
    <source>
        <dbReference type="Proteomes" id="UP000199150"/>
    </source>
</evidence>
<dbReference type="Gene3D" id="3.10.450.50">
    <property type="match status" value="1"/>
</dbReference>
<dbReference type="GO" id="GO:0016853">
    <property type="term" value="F:isomerase activity"/>
    <property type="evidence" value="ECO:0007669"/>
    <property type="project" value="UniProtKB-KW"/>
</dbReference>
<gene>
    <name evidence="2" type="ORF">SAMN02927928_0709</name>
</gene>
<dbReference type="OrthoDB" id="333383at2"/>
<dbReference type="SUPFAM" id="SSF54427">
    <property type="entry name" value="NTF2-like"/>
    <property type="match status" value="1"/>
</dbReference>
<dbReference type="Proteomes" id="UP000199150">
    <property type="component" value="Unassembled WGS sequence"/>
</dbReference>
<dbReference type="Pfam" id="PF12680">
    <property type="entry name" value="SnoaL_2"/>
    <property type="match status" value="1"/>
</dbReference>
<dbReference type="InterPro" id="IPR032710">
    <property type="entry name" value="NTF2-like_dom_sf"/>
</dbReference>
<reference evidence="3" key="1">
    <citation type="submission" date="2016-10" db="EMBL/GenBank/DDBJ databases">
        <authorList>
            <person name="Varghese N."/>
            <person name="Submissions S."/>
        </authorList>
    </citation>
    <scope>NUCLEOTIDE SEQUENCE [LARGE SCALE GENOMIC DNA]</scope>
    <source>
        <strain evidence="3">CGMCC 1.3431</strain>
    </source>
</reference>
<evidence type="ECO:0000259" key="1">
    <source>
        <dbReference type="Pfam" id="PF12680"/>
    </source>
</evidence>
<organism evidence="2 3">
    <name type="scientific">Asticcacaulis taihuensis</name>
    <dbReference type="NCBI Taxonomy" id="260084"/>
    <lineage>
        <taxon>Bacteria</taxon>
        <taxon>Pseudomonadati</taxon>
        <taxon>Pseudomonadota</taxon>
        <taxon>Alphaproteobacteria</taxon>
        <taxon>Caulobacterales</taxon>
        <taxon>Caulobacteraceae</taxon>
        <taxon>Asticcacaulis</taxon>
    </lineage>
</organism>
<dbReference type="RefSeq" id="WP_090643712.1">
    <property type="nucleotide sequence ID" value="NZ_CBCRYE010000001.1"/>
</dbReference>
<dbReference type="AlphaFoldDB" id="A0A1G4PVX2"/>
<dbReference type="EMBL" id="FMTS01000001">
    <property type="protein sequence ID" value="SCW36463.1"/>
    <property type="molecule type" value="Genomic_DNA"/>
</dbReference>
<keyword evidence="2" id="KW-0413">Isomerase</keyword>
<proteinExistence type="predicted"/>
<keyword evidence="3" id="KW-1185">Reference proteome</keyword>
<protein>
    <submittedName>
        <fullName evidence="2">Ketosteroid isomerase-related protein</fullName>
    </submittedName>
</protein>
<feature type="domain" description="SnoaL-like" evidence="1">
    <location>
        <begin position="10"/>
        <end position="108"/>
    </location>
</feature>